<dbReference type="AlphaFoldDB" id="A0A4R5UN45"/>
<protein>
    <submittedName>
        <fullName evidence="1">Glycerophosphodiester phosphodiesterase</fullName>
    </submittedName>
</protein>
<organism evidence="1 2">
    <name type="scientific">Rhizobium deserti</name>
    <dbReference type="NCBI Taxonomy" id="2547961"/>
    <lineage>
        <taxon>Bacteria</taxon>
        <taxon>Pseudomonadati</taxon>
        <taxon>Pseudomonadota</taxon>
        <taxon>Alphaproteobacteria</taxon>
        <taxon>Hyphomicrobiales</taxon>
        <taxon>Rhizobiaceae</taxon>
        <taxon>Rhizobium/Agrobacterium group</taxon>
        <taxon>Rhizobium</taxon>
    </lineage>
</organism>
<evidence type="ECO:0000313" key="1">
    <source>
        <dbReference type="EMBL" id="TDK39315.1"/>
    </source>
</evidence>
<dbReference type="InterPro" id="IPR017946">
    <property type="entry name" value="PLC-like_Pdiesterase_TIM-brl"/>
</dbReference>
<comment type="caution">
    <text evidence="1">The sequence shown here is derived from an EMBL/GenBank/DDBJ whole genome shotgun (WGS) entry which is preliminary data.</text>
</comment>
<dbReference type="Proteomes" id="UP000295238">
    <property type="component" value="Unassembled WGS sequence"/>
</dbReference>
<dbReference type="SUPFAM" id="SSF51695">
    <property type="entry name" value="PLC-like phosphodiesterases"/>
    <property type="match status" value="1"/>
</dbReference>
<reference evidence="1 2" key="1">
    <citation type="submission" date="2019-03" db="EMBL/GenBank/DDBJ databases">
        <title>Rhizobium sp. nov., an bacterium isolated from biocrust in Mu Us Desert.</title>
        <authorList>
            <person name="Lixiong L."/>
        </authorList>
    </citation>
    <scope>NUCLEOTIDE SEQUENCE [LARGE SCALE GENOMIC DNA]</scope>
    <source>
        <strain evidence="1 2">SPY-1</strain>
    </source>
</reference>
<name>A0A4R5UN45_9HYPH</name>
<dbReference type="GO" id="GO:0006629">
    <property type="term" value="P:lipid metabolic process"/>
    <property type="evidence" value="ECO:0007669"/>
    <property type="project" value="InterPro"/>
</dbReference>
<gene>
    <name evidence="1" type="ORF">E2F50_04125</name>
</gene>
<sequence>MADAVHGLGMEYDGHFTRLKWHRLRRSLSDSLFAANVMLEGFKLGASMELDLRVRGDGGFVVLHDEVLEGETTGQGLIRDAAPASIRQVTIRDGGHVPILSEDLADMLETAHPQALLQFDMKDRLDVIGRRGLAHLQEYFSAAGPSIIVSGADLDLILAVKQQIPDILRGIDPTDKLLEIYGHQGLKAVEAELKLDLLGPTEPDTVYLAWQLILKAAGEGLDLIALTHDVGKRVDAWTYNMKVPSGGFSPSEAQEFSALMALKPDQITTDEAPATEQAWLALQAR</sequence>
<dbReference type="OrthoDB" id="8418918at2"/>
<accession>A0A4R5UN45</accession>
<proteinExistence type="predicted"/>
<dbReference type="Gene3D" id="3.20.20.190">
    <property type="entry name" value="Phosphatidylinositol (PI) phosphodiesterase"/>
    <property type="match status" value="1"/>
</dbReference>
<dbReference type="RefSeq" id="WP_133314763.1">
    <property type="nucleotide sequence ID" value="NZ_SMTL01000001.1"/>
</dbReference>
<keyword evidence="2" id="KW-1185">Reference proteome</keyword>
<evidence type="ECO:0000313" key="2">
    <source>
        <dbReference type="Proteomes" id="UP000295238"/>
    </source>
</evidence>
<dbReference type="EMBL" id="SMTL01000001">
    <property type="protein sequence ID" value="TDK39315.1"/>
    <property type="molecule type" value="Genomic_DNA"/>
</dbReference>
<dbReference type="GO" id="GO:0008081">
    <property type="term" value="F:phosphoric diester hydrolase activity"/>
    <property type="evidence" value="ECO:0007669"/>
    <property type="project" value="InterPro"/>
</dbReference>